<gene>
    <name evidence="1" type="ORF">X907_0296</name>
</gene>
<dbReference type="AlphaFoldDB" id="A0A3T0E635"/>
<dbReference type="OrthoDB" id="9789685at2"/>
<organism evidence="1 2">
    <name type="scientific">Glycocaulis alkaliphilus</name>
    <dbReference type="NCBI Taxonomy" id="1434191"/>
    <lineage>
        <taxon>Bacteria</taxon>
        <taxon>Pseudomonadati</taxon>
        <taxon>Pseudomonadota</taxon>
        <taxon>Alphaproteobacteria</taxon>
        <taxon>Maricaulales</taxon>
        <taxon>Maricaulaceae</taxon>
        <taxon>Glycocaulis</taxon>
    </lineage>
</organism>
<dbReference type="EMBL" id="CP018911">
    <property type="protein sequence ID" value="AZU02844.1"/>
    <property type="molecule type" value="Genomic_DNA"/>
</dbReference>
<accession>A0A3T0E635</accession>
<dbReference type="KEGG" id="gak:X907_0296"/>
<dbReference type="RefSeq" id="WP_127565292.1">
    <property type="nucleotide sequence ID" value="NZ_BMFB01000006.1"/>
</dbReference>
<reference evidence="1 2" key="1">
    <citation type="submission" date="2016-12" db="EMBL/GenBank/DDBJ databases">
        <title>The genome of dimorphic prosthecate Glycocaulis alkaliphilus 6b-8t, isolated from crude oil dictates its adaptability in petroleum environments.</title>
        <authorList>
            <person name="Wu X.-L."/>
            <person name="Geng S."/>
        </authorList>
    </citation>
    <scope>NUCLEOTIDE SEQUENCE [LARGE SCALE GENOMIC DNA]</scope>
    <source>
        <strain evidence="1 2">6B-8</strain>
    </source>
</reference>
<name>A0A3T0E635_9PROT</name>
<proteinExistence type="predicted"/>
<dbReference type="Proteomes" id="UP000286954">
    <property type="component" value="Chromosome"/>
</dbReference>
<keyword evidence="2" id="KW-1185">Reference proteome</keyword>
<evidence type="ECO:0000313" key="2">
    <source>
        <dbReference type="Proteomes" id="UP000286954"/>
    </source>
</evidence>
<sequence length="232" mass="24610">MDRRTFLATGLAFAITPAGFAQADGGAAIRQLLTTATEAATTRLGRRDGFFGDPVVRIPLPGTMRSAQQRLQPLGLAGPLDDVEMRMNRAAEQAMPPARRLVVDAIRSLTIQDAASILRGPDTAATQYLRGRTETPLTRLLRPPMEETLTASGAYSALDGASNLVTQRSGLGGLFGRGGGNSPAASLRGQLTDFAVERALGGIFHYVGEEERSIRRDPVRRASGLLRGLIGG</sequence>
<protein>
    <submittedName>
        <fullName evidence="1">Uncharacterized protein</fullName>
    </submittedName>
</protein>
<evidence type="ECO:0000313" key="1">
    <source>
        <dbReference type="EMBL" id="AZU02844.1"/>
    </source>
</evidence>
<dbReference type="Pfam" id="PF13852">
    <property type="entry name" value="DUF4197"/>
    <property type="match status" value="1"/>
</dbReference>
<dbReference type="InterPro" id="IPR025245">
    <property type="entry name" value="DUF4197"/>
</dbReference>